<dbReference type="EMBL" id="CP045032">
    <property type="protein sequence ID" value="QFQ02740.1"/>
    <property type="molecule type" value="Genomic_DNA"/>
</dbReference>
<evidence type="ECO:0000313" key="3">
    <source>
        <dbReference type="Proteomes" id="UP000326711"/>
    </source>
</evidence>
<keyword evidence="1" id="KW-0812">Transmembrane</keyword>
<keyword evidence="3" id="KW-1185">Reference proteome</keyword>
<keyword evidence="1" id="KW-0472">Membrane</keyword>
<proteinExistence type="predicted"/>
<evidence type="ECO:0000256" key="1">
    <source>
        <dbReference type="SAM" id="Phobius"/>
    </source>
</evidence>
<dbReference type="Proteomes" id="UP000326711">
    <property type="component" value="Chromosome"/>
</dbReference>
<accession>A0A5J6ZCZ0</accession>
<feature type="transmembrane region" description="Helical" evidence="1">
    <location>
        <begin position="7"/>
        <end position="25"/>
    </location>
</feature>
<organism evidence="2 3">
    <name type="scientific">Corynebacterium urogenitale</name>
    <dbReference type="NCBI Taxonomy" id="2487892"/>
    <lineage>
        <taxon>Bacteria</taxon>
        <taxon>Bacillati</taxon>
        <taxon>Actinomycetota</taxon>
        <taxon>Actinomycetes</taxon>
        <taxon>Mycobacteriales</taxon>
        <taxon>Corynebacteriaceae</taxon>
        <taxon>Corynebacterium</taxon>
    </lineage>
</organism>
<reference evidence="3" key="1">
    <citation type="submission" date="2019-10" db="EMBL/GenBank/DDBJ databases">
        <title>Complete genome sequence of Corynebacterium urogenitalis DSM 108747, isolated from the genital tract of a cow.</title>
        <authorList>
            <person name="Ruckert C."/>
            <person name="Ballas P."/>
            <person name="Wagener K."/>
            <person name="Drillich M."/>
            <person name="Kaempfer P."/>
            <person name="Busse H.-J."/>
            <person name="Ehling-Schulz M."/>
        </authorList>
    </citation>
    <scope>NUCLEOTIDE SEQUENCE [LARGE SCALE GENOMIC DNA]</scope>
    <source>
        <strain evidence="3">LMM 1652</strain>
    </source>
</reference>
<sequence>MHVLSRLITGGLVGFAVVLAVLGHSMWIPHVFAAGVSVLAVLFASVAVHQGRRAGLWHAVPFVAAVVVYFMAWF</sequence>
<dbReference type="KEGG" id="cuo:CUROG_06925"/>
<protein>
    <submittedName>
        <fullName evidence="2">Uncharacterized protein</fullName>
    </submittedName>
</protein>
<dbReference type="AlphaFoldDB" id="A0A5J6ZCZ0"/>
<name>A0A5J6ZCZ0_9CORY</name>
<gene>
    <name evidence="2" type="ORF">CUROG_06925</name>
</gene>
<feature type="transmembrane region" description="Helical" evidence="1">
    <location>
        <begin position="31"/>
        <end position="48"/>
    </location>
</feature>
<keyword evidence="1" id="KW-1133">Transmembrane helix</keyword>
<evidence type="ECO:0000313" key="2">
    <source>
        <dbReference type="EMBL" id="QFQ02740.1"/>
    </source>
</evidence>
<dbReference type="RefSeq" id="WP_236640507.1">
    <property type="nucleotide sequence ID" value="NZ_CP045032.1"/>
</dbReference>
<feature type="transmembrane region" description="Helical" evidence="1">
    <location>
        <begin position="55"/>
        <end position="73"/>
    </location>
</feature>